<sequence length="214" mass="23493">MLSVKEYAARQDISVARVHQLIREGKVDAEKIGSSWGIDESELRRQPPLSRPLSPANSWSFIALLSGIEPENMEAKARWLLDRKCAALLENAAPAPLLASWLRNRAPVRALHANAGDLADLRSDKRIVLSGISDDRAGLSSEHEVEGYVAPEFADGLISEYLLVEAKMPNVWLHLARVQADADGRAPLGLVLADLADHAGPRESKRVKELLSNR</sequence>
<organism evidence="1 2">
    <name type="scientific">Cryobacterium tagatosivorans</name>
    <dbReference type="NCBI Taxonomy" id="1259199"/>
    <lineage>
        <taxon>Bacteria</taxon>
        <taxon>Bacillati</taxon>
        <taxon>Actinomycetota</taxon>
        <taxon>Actinomycetes</taxon>
        <taxon>Micrococcales</taxon>
        <taxon>Microbacteriaceae</taxon>
        <taxon>Cryobacterium</taxon>
    </lineage>
</organism>
<dbReference type="RefSeq" id="WP_134489555.1">
    <property type="nucleotide sequence ID" value="NZ_SOEZ01000038.1"/>
</dbReference>
<gene>
    <name evidence="1" type="ORF">E3O23_07135</name>
</gene>
<dbReference type="GO" id="GO:0003677">
    <property type="term" value="F:DNA binding"/>
    <property type="evidence" value="ECO:0007669"/>
    <property type="project" value="UniProtKB-KW"/>
</dbReference>
<accession>A0A4R8UGF4</accession>
<keyword evidence="1" id="KW-0238">DNA-binding</keyword>
<evidence type="ECO:0000313" key="1">
    <source>
        <dbReference type="EMBL" id="TFB51952.1"/>
    </source>
</evidence>
<dbReference type="EMBL" id="SOEZ01000038">
    <property type="protein sequence ID" value="TFB51952.1"/>
    <property type="molecule type" value="Genomic_DNA"/>
</dbReference>
<dbReference type="Proteomes" id="UP000297866">
    <property type="component" value="Unassembled WGS sequence"/>
</dbReference>
<keyword evidence="2" id="KW-1185">Reference proteome</keyword>
<name>A0A4R8UGF4_9MICO</name>
<comment type="caution">
    <text evidence="1">The sequence shown here is derived from an EMBL/GenBank/DDBJ whole genome shotgun (WGS) entry which is preliminary data.</text>
</comment>
<dbReference type="OrthoDB" id="5121496at2"/>
<dbReference type="AlphaFoldDB" id="A0A4R8UGF4"/>
<protein>
    <submittedName>
        <fullName evidence="1">DNA-binding protein</fullName>
    </submittedName>
</protein>
<evidence type="ECO:0000313" key="2">
    <source>
        <dbReference type="Proteomes" id="UP000297866"/>
    </source>
</evidence>
<reference evidence="1 2" key="1">
    <citation type="submission" date="2019-03" db="EMBL/GenBank/DDBJ databases">
        <title>Genomics of glacier-inhabiting Cryobacterium strains.</title>
        <authorList>
            <person name="Liu Q."/>
            <person name="Xin Y.-H."/>
        </authorList>
    </citation>
    <scope>NUCLEOTIDE SEQUENCE [LARGE SCALE GENOMIC DNA]</scope>
    <source>
        <strain evidence="1 2">Sr47</strain>
    </source>
</reference>
<proteinExistence type="predicted"/>